<gene>
    <name evidence="2" type="ORF">KZJ38_10665</name>
</gene>
<dbReference type="RefSeq" id="WP_219799999.1">
    <property type="nucleotide sequence ID" value="NZ_CP080095.1"/>
</dbReference>
<accession>A0ABX8UNW2</accession>
<protein>
    <submittedName>
        <fullName evidence="2">Uncharacterized protein</fullName>
    </submittedName>
</protein>
<feature type="region of interest" description="Disordered" evidence="1">
    <location>
        <begin position="1"/>
        <end position="66"/>
    </location>
</feature>
<evidence type="ECO:0000313" key="2">
    <source>
        <dbReference type="EMBL" id="QYD70695.1"/>
    </source>
</evidence>
<organism evidence="2 3">
    <name type="scientific">Paraburkholderia edwinii</name>
    <dbReference type="NCBI Taxonomy" id="2861782"/>
    <lineage>
        <taxon>Bacteria</taxon>
        <taxon>Pseudomonadati</taxon>
        <taxon>Pseudomonadota</taxon>
        <taxon>Betaproteobacteria</taxon>
        <taxon>Burkholderiales</taxon>
        <taxon>Burkholderiaceae</taxon>
        <taxon>Paraburkholderia</taxon>
    </lineage>
</organism>
<dbReference type="Proteomes" id="UP000826462">
    <property type="component" value="Chromosome 1"/>
</dbReference>
<sequence length="87" mass="9420">MNISNFPLLNSHPVQLTPQVPPHGIPHGRDQHHHERTEVKRRHSGCGCTDPGGGIAGCPSGNKGKDDAARYTAARLAAYIETRAPQY</sequence>
<feature type="compositionally biased region" description="Polar residues" evidence="1">
    <location>
        <begin position="1"/>
        <end position="18"/>
    </location>
</feature>
<feature type="compositionally biased region" description="Basic and acidic residues" evidence="1">
    <location>
        <begin position="27"/>
        <end position="38"/>
    </location>
</feature>
<reference evidence="2 3" key="1">
    <citation type="submission" date="2021-07" db="EMBL/GenBank/DDBJ databases">
        <title>Paraburkholderia edwinii protects Aspergillus sp. from phenazines by acting as a toxin sponge.</title>
        <authorList>
            <person name="Dahlstrom K.M."/>
            <person name="Newman D.K."/>
        </authorList>
    </citation>
    <scope>NUCLEOTIDE SEQUENCE [LARGE SCALE GENOMIC DNA]</scope>
    <source>
        <strain evidence="2 3">Pe01</strain>
    </source>
</reference>
<dbReference type="EMBL" id="CP080095">
    <property type="protein sequence ID" value="QYD70695.1"/>
    <property type="molecule type" value="Genomic_DNA"/>
</dbReference>
<name>A0ABX8UNW2_9BURK</name>
<proteinExistence type="predicted"/>
<evidence type="ECO:0000256" key="1">
    <source>
        <dbReference type="SAM" id="MobiDB-lite"/>
    </source>
</evidence>
<keyword evidence="3" id="KW-1185">Reference proteome</keyword>
<evidence type="ECO:0000313" key="3">
    <source>
        <dbReference type="Proteomes" id="UP000826462"/>
    </source>
</evidence>